<evidence type="ECO:0000259" key="2">
    <source>
        <dbReference type="Pfam" id="PF13962"/>
    </source>
</evidence>
<sequence>MARSLRVFWERLQNLMPPNDGEWLKEMRGNLAMVATMIASMTFEIDLNPPEEHINNNYYYRGYLWSKSVSFYTSILSCMWLASGAPVGPGFPTLLLSTLMSFSLGLLAVSYSFANLIIVDKPSHDHDNIIPPFVFFIFLAFFAVLASLLLYRFLILRLPNTQQDKYASNVY</sequence>
<dbReference type="Pfam" id="PF13962">
    <property type="entry name" value="PGG"/>
    <property type="match status" value="1"/>
</dbReference>
<keyword evidence="1" id="KW-0812">Transmembrane</keyword>
<gene>
    <name evidence="3" type="ORF">PIB30_046983</name>
</gene>
<accession>A0ABU6VEV9</accession>
<dbReference type="InterPro" id="IPR026961">
    <property type="entry name" value="PGG_dom"/>
</dbReference>
<feature type="transmembrane region" description="Helical" evidence="1">
    <location>
        <begin position="94"/>
        <end position="113"/>
    </location>
</feature>
<keyword evidence="1" id="KW-1133">Transmembrane helix</keyword>
<evidence type="ECO:0000256" key="1">
    <source>
        <dbReference type="SAM" id="Phobius"/>
    </source>
</evidence>
<feature type="transmembrane region" description="Helical" evidence="1">
    <location>
        <begin position="133"/>
        <end position="155"/>
    </location>
</feature>
<feature type="transmembrane region" description="Helical" evidence="1">
    <location>
        <begin position="63"/>
        <end position="82"/>
    </location>
</feature>
<reference evidence="3 4" key="1">
    <citation type="journal article" date="2023" name="Plants (Basel)">
        <title>Bridging the Gap: Combining Genomics and Transcriptomics Approaches to Understand Stylosanthes scabra, an Orphan Legume from the Brazilian Caatinga.</title>
        <authorList>
            <person name="Ferreira-Neto J.R.C."/>
            <person name="da Silva M.D."/>
            <person name="Binneck E."/>
            <person name="de Melo N.F."/>
            <person name="da Silva R.H."/>
            <person name="de Melo A.L.T.M."/>
            <person name="Pandolfi V."/>
            <person name="Bustamante F.O."/>
            <person name="Brasileiro-Vidal A.C."/>
            <person name="Benko-Iseppon A.M."/>
        </authorList>
    </citation>
    <scope>NUCLEOTIDE SEQUENCE [LARGE SCALE GENOMIC DNA]</scope>
    <source>
        <tissue evidence="3">Leaves</tissue>
    </source>
</reference>
<dbReference type="Proteomes" id="UP001341840">
    <property type="component" value="Unassembled WGS sequence"/>
</dbReference>
<evidence type="ECO:0000313" key="3">
    <source>
        <dbReference type="EMBL" id="MED6172096.1"/>
    </source>
</evidence>
<feature type="domain" description="PGG" evidence="2">
    <location>
        <begin position="22"/>
        <end position="114"/>
    </location>
</feature>
<dbReference type="EMBL" id="JASCZI010151332">
    <property type="protein sequence ID" value="MED6172096.1"/>
    <property type="molecule type" value="Genomic_DNA"/>
</dbReference>
<organism evidence="3 4">
    <name type="scientific">Stylosanthes scabra</name>
    <dbReference type="NCBI Taxonomy" id="79078"/>
    <lineage>
        <taxon>Eukaryota</taxon>
        <taxon>Viridiplantae</taxon>
        <taxon>Streptophyta</taxon>
        <taxon>Embryophyta</taxon>
        <taxon>Tracheophyta</taxon>
        <taxon>Spermatophyta</taxon>
        <taxon>Magnoliopsida</taxon>
        <taxon>eudicotyledons</taxon>
        <taxon>Gunneridae</taxon>
        <taxon>Pentapetalae</taxon>
        <taxon>rosids</taxon>
        <taxon>fabids</taxon>
        <taxon>Fabales</taxon>
        <taxon>Fabaceae</taxon>
        <taxon>Papilionoideae</taxon>
        <taxon>50 kb inversion clade</taxon>
        <taxon>dalbergioids sensu lato</taxon>
        <taxon>Dalbergieae</taxon>
        <taxon>Pterocarpus clade</taxon>
        <taxon>Stylosanthes</taxon>
    </lineage>
</organism>
<protein>
    <recommendedName>
        <fullName evidence="2">PGG domain-containing protein</fullName>
    </recommendedName>
</protein>
<keyword evidence="1" id="KW-0472">Membrane</keyword>
<evidence type="ECO:0000313" key="4">
    <source>
        <dbReference type="Proteomes" id="UP001341840"/>
    </source>
</evidence>
<comment type="caution">
    <text evidence="3">The sequence shown here is derived from an EMBL/GenBank/DDBJ whole genome shotgun (WGS) entry which is preliminary data.</text>
</comment>
<proteinExistence type="predicted"/>
<name>A0ABU6VEV9_9FABA</name>
<keyword evidence="4" id="KW-1185">Reference proteome</keyword>